<comment type="caution">
    <text evidence="8">The sequence shown here is derived from an EMBL/GenBank/DDBJ whole genome shotgun (WGS) entry which is preliminary data.</text>
</comment>
<keyword evidence="8" id="KW-0378">Hydrolase</keyword>
<evidence type="ECO:0000256" key="5">
    <source>
        <dbReference type="RuleBase" id="RU003946"/>
    </source>
</evidence>
<evidence type="ECO:0000256" key="1">
    <source>
        <dbReference type="ARBA" id="ARBA00022553"/>
    </source>
</evidence>
<dbReference type="InterPro" id="IPR017850">
    <property type="entry name" value="Alkaline_phosphatase_core_sf"/>
</dbReference>
<keyword evidence="4" id="KW-1015">Disulfide bond</keyword>
<dbReference type="AlphaFoldDB" id="A0A9X3MYC5"/>
<name>A0A9X3MYC5_9ACTN</name>
<feature type="chain" id="PRO_5040854014" evidence="7">
    <location>
        <begin position="23"/>
        <end position="603"/>
    </location>
</feature>
<feature type="signal peptide" evidence="7">
    <location>
        <begin position="1"/>
        <end position="22"/>
    </location>
</feature>
<dbReference type="CDD" id="cd16012">
    <property type="entry name" value="ALP"/>
    <property type="match status" value="1"/>
</dbReference>
<feature type="compositionally biased region" description="Polar residues" evidence="6">
    <location>
        <begin position="170"/>
        <end position="186"/>
    </location>
</feature>
<proteinExistence type="inferred from homology"/>
<evidence type="ECO:0000256" key="6">
    <source>
        <dbReference type="SAM" id="MobiDB-lite"/>
    </source>
</evidence>
<comment type="similarity">
    <text evidence="5">Belongs to the alkaline phosphatase family.</text>
</comment>
<dbReference type="PROSITE" id="PS51257">
    <property type="entry name" value="PROKAR_LIPOPROTEIN"/>
    <property type="match status" value="1"/>
</dbReference>
<keyword evidence="3" id="KW-0460">Magnesium</keyword>
<dbReference type="SMART" id="SM00098">
    <property type="entry name" value="alkPPc"/>
    <property type="match status" value="1"/>
</dbReference>
<dbReference type="EC" id="3.1.3.1" evidence="8"/>
<feature type="binding site" evidence="3">
    <location>
        <position position="164"/>
    </location>
    <ligand>
        <name>Mg(2+)</name>
        <dbReference type="ChEBI" id="CHEBI:18420"/>
    </ligand>
</feature>
<feature type="binding site" evidence="3">
    <location>
        <position position="162"/>
    </location>
    <ligand>
        <name>Mg(2+)</name>
        <dbReference type="ChEBI" id="CHEBI:18420"/>
    </ligand>
</feature>
<comment type="cofactor">
    <cofactor evidence="3">
        <name>Zn(2+)</name>
        <dbReference type="ChEBI" id="CHEBI:29105"/>
    </cofactor>
    <text evidence="3">Binds 2 Zn(2+) ions.</text>
</comment>
<accession>A0A9X3MYC5</accession>
<evidence type="ECO:0000313" key="9">
    <source>
        <dbReference type="Proteomes" id="UP001149140"/>
    </source>
</evidence>
<feature type="binding site" evidence="3">
    <location>
        <position position="335"/>
    </location>
    <ligand>
        <name>Zn(2+)</name>
        <dbReference type="ChEBI" id="CHEBI:29105"/>
        <label>2</label>
    </ligand>
</feature>
<feature type="binding site" evidence="3">
    <location>
        <position position="373"/>
    </location>
    <ligand>
        <name>Zn(2+)</name>
        <dbReference type="ChEBI" id="CHEBI:29105"/>
        <label>2</label>
    </ligand>
</feature>
<reference evidence="8" key="1">
    <citation type="submission" date="2022-10" db="EMBL/GenBank/DDBJ databases">
        <title>The WGS of Solirubrobacter ginsenosidimutans DSM 21036.</title>
        <authorList>
            <person name="Jiang Z."/>
        </authorList>
    </citation>
    <scope>NUCLEOTIDE SEQUENCE</scope>
    <source>
        <strain evidence="8">DSM 21036</strain>
    </source>
</reference>
<feature type="binding site" evidence="3">
    <location>
        <position position="331"/>
    </location>
    <ligand>
        <name>Zn(2+)</name>
        <dbReference type="ChEBI" id="CHEBI:29105"/>
        <label>2</label>
    </ligand>
</feature>
<dbReference type="GO" id="GO:0046872">
    <property type="term" value="F:metal ion binding"/>
    <property type="evidence" value="ECO:0007669"/>
    <property type="project" value="UniProtKB-KW"/>
</dbReference>
<dbReference type="SUPFAM" id="SSF53649">
    <property type="entry name" value="Alkaline phosphatase-like"/>
    <property type="match status" value="1"/>
</dbReference>
<dbReference type="GO" id="GO:0004035">
    <property type="term" value="F:alkaline phosphatase activity"/>
    <property type="evidence" value="ECO:0007669"/>
    <property type="project" value="UniProtKB-EC"/>
</dbReference>
<organism evidence="8 9">
    <name type="scientific">Solirubrobacter ginsenosidimutans</name>
    <dbReference type="NCBI Taxonomy" id="490573"/>
    <lineage>
        <taxon>Bacteria</taxon>
        <taxon>Bacillati</taxon>
        <taxon>Actinomycetota</taxon>
        <taxon>Thermoleophilia</taxon>
        <taxon>Solirubrobacterales</taxon>
        <taxon>Solirubrobacteraceae</taxon>
        <taxon>Solirubrobacter</taxon>
    </lineage>
</organism>
<keyword evidence="9" id="KW-1185">Reference proteome</keyword>
<feature type="region of interest" description="Disordered" evidence="6">
    <location>
        <begin position="162"/>
        <end position="186"/>
    </location>
</feature>
<dbReference type="EMBL" id="JAPDOD010000041">
    <property type="protein sequence ID" value="MDA0165084.1"/>
    <property type="molecule type" value="Genomic_DNA"/>
</dbReference>
<dbReference type="PANTHER" id="PTHR11596:SF5">
    <property type="entry name" value="ALKALINE PHOSPHATASE"/>
    <property type="match status" value="1"/>
</dbReference>
<evidence type="ECO:0000256" key="7">
    <source>
        <dbReference type="SAM" id="SignalP"/>
    </source>
</evidence>
<dbReference type="Gene3D" id="3.40.720.10">
    <property type="entry name" value="Alkaline Phosphatase, subunit A"/>
    <property type="match status" value="1"/>
</dbReference>
<feature type="binding site" evidence="3">
    <location>
        <position position="417"/>
    </location>
    <ligand>
        <name>Zn(2+)</name>
        <dbReference type="ChEBI" id="CHEBI:29105"/>
        <label>2</label>
    </ligand>
</feature>
<dbReference type="PRINTS" id="PR00113">
    <property type="entry name" value="ALKPHPHTASE"/>
</dbReference>
<keyword evidence="1" id="KW-0597">Phosphoprotein</keyword>
<feature type="active site" description="Phosphoserine intermediate" evidence="2">
    <location>
        <position position="105"/>
    </location>
</feature>
<dbReference type="PANTHER" id="PTHR11596">
    <property type="entry name" value="ALKALINE PHOSPHATASE"/>
    <property type="match status" value="1"/>
</dbReference>
<feature type="binding site" evidence="3">
    <location>
        <position position="374"/>
    </location>
    <ligand>
        <name>Zn(2+)</name>
        <dbReference type="ChEBI" id="CHEBI:29105"/>
        <label>2</label>
    </ligand>
</feature>
<dbReference type="InterPro" id="IPR001952">
    <property type="entry name" value="Alkaline_phosphatase"/>
</dbReference>
<dbReference type="Proteomes" id="UP001149140">
    <property type="component" value="Unassembled WGS sequence"/>
</dbReference>
<evidence type="ECO:0000256" key="3">
    <source>
        <dbReference type="PIRSR" id="PIRSR601952-2"/>
    </source>
</evidence>
<feature type="disulfide bond" evidence="4">
    <location>
        <begin position="177"/>
        <end position="187"/>
    </location>
</feature>
<protein>
    <submittedName>
        <fullName evidence="8">Alkaline phosphatase</fullName>
        <ecNumber evidence="8">3.1.3.1</ecNumber>
    </submittedName>
</protein>
<sequence>MRVLRIGTLGAIGLAACATAVAVGQSGPDKAADIKASIDISKPKNIILFIGDGMGEQEVTSGRYYGKGATGRLNMDALKLRGDVTTYNVGPAAQAPYPPNYVPDSAPTASAWSSGIKTLDGRLGQGPSSGVTVPGTNFKTYMEIARDRGMATGNVSTAEITDATPAGPSSHISQRGCQGPNDTRTACPTETKAAGGLGSIAEQQADEKFDVVLGGGRARYAQPLDAGGTKNVIDYAKEKGYKYVATKDEMNAVTSLGSGERLLGLFHDSNMTTEYNALIASDTGAGSATTKCTPSNRGTEPSLKEMTDKAIKLLQGNQKGFVLQVEGASIDKRDHSADACGQIGELLGMDDAIGVAQEFQRTHPDTLILVTADHSHTSQIIPVTQVPRGAYTTLQTVDGQPIRIAYGTAPVSGSQAHTGSTVPVFASGPRAADIVGTIDQTELFPVLTNTQTSPNNGSAPVIVGSDVGGNVPATLALTTGPGAATFAPFVPGVEKDYTASLVANVTSSAANATLSVADTSSIATGRLVNGSFSLVRALEAKSGSGAYAQVGGSAAPTTLVNWAGPVSNASTPIDFKQSIGATEPLRTGPYTKTLTLTLSTTAP</sequence>
<feature type="binding site" evidence="3">
    <location>
        <position position="326"/>
    </location>
    <ligand>
        <name>Mg(2+)</name>
        <dbReference type="ChEBI" id="CHEBI:18420"/>
    </ligand>
</feature>
<dbReference type="Pfam" id="PF00245">
    <property type="entry name" value="Alk_phosphatase"/>
    <property type="match status" value="1"/>
</dbReference>
<keyword evidence="3" id="KW-0862">Zinc</keyword>
<keyword evidence="7" id="KW-0732">Signal</keyword>
<feature type="binding site" evidence="3">
    <location>
        <position position="52"/>
    </location>
    <ligand>
        <name>Zn(2+)</name>
        <dbReference type="ChEBI" id="CHEBI:29105"/>
        <label>2</label>
    </ligand>
</feature>
<keyword evidence="3" id="KW-0479">Metal-binding</keyword>
<evidence type="ECO:0000256" key="2">
    <source>
        <dbReference type="PIRSR" id="PIRSR601952-1"/>
    </source>
</evidence>
<dbReference type="RefSeq" id="WP_270044340.1">
    <property type="nucleotide sequence ID" value="NZ_JAPDOD010000041.1"/>
</dbReference>
<evidence type="ECO:0000313" key="8">
    <source>
        <dbReference type="EMBL" id="MDA0165084.1"/>
    </source>
</evidence>
<feature type="binding site" evidence="3">
    <location>
        <position position="52"/>
    </location>
    <ligand>
        <name>Mg(2+)</name>
        <dbReference type="ChEBI" id="CHEBI:18420"/>
    </ligand>
</feature>
<evidence type="ECO:0000256" key="4">
    <source>
        <dbReference type="PIRSR" id="PIRSR601952-3"/>
    </source>
</evidence>
<comment type="cofactor">
    <cofactor evidence="3">
        <name>Mg(2+)</name>
        <dbReference type="ChEBI" id="CHEBI:18420"/>
    </cofactor>
    <text evidence="3">Binds 1 Mg(2+) ion.</text>
</comment>
<gene>
    <name evidence="8" type="ORF">OM076_32745</name>
</gene>